<dbReference type="OrthoDB" id="397706at2"/>
<keyword evidence="1" id="KW-0808">Transferase</keyword>
<evidence type="ECO:0000313" key="2">
    <source>
        <dbReference type="Proteomes" id="UP000076021"/>
    </source>
</evidence>
<dbReference type="AlphaFoldDB" id="A0A143HC47"/>
<reference evidence="1 2" key="1">
    <citation type="journal article" date="2016" name="Genome Announc.">
        <title>Whole-Genome Sequence of Rummeliibacillus stabekisii Strain PP9 Isolated from Antarctic Soil.</title>
        <authorList>
            <person name="da Mota F.F."/>
            <person name="Vollu R.E."/>
            <person name="Jurelevicius D."/>
            <person name="Seldin L."/>
        </authorList>
    </citation>
    <scope>NUCLEOTIDE SEQUENCE [LARGE SCALE GENOMIC DNA]</scope>
    <source>
        <strain evidence="1 2">PP9</strain>
    </source>
</reference>
<keyword evidence="2" id="KW-1185">Reference proteome</keyword>
<dbReference type="STRING" id="241244.ATY39_07635"/>
<dbReference type="RefSeq" id="WP_066788087.1">
    <property type="nucleotide sequence ID" value="NZ_CP014806.1"/>
</dbReference>
<proteinExistence type="predicted"/>
<dbReference type="GO" id="GO:0016740">
    <property type="term" value="F:transferase activity"/>
    <property type="evidence" value="ECO:0007669"/>
    <property type="project" value="UniProtKB-KW"/>
</dbReference>
<dbReference type="InterPro" id="IPR007710">
    <property type="entry name" value="Nucleoside_deoxyribTrfase"/>
</dbReference>
<accession>A0A143HC47</accession>
<reference evidence="2" key="2">
    <citation type="submission" date="2016-03" db="EMBL/GenBank/DDBJ databases">
        <authorList>
            <person name="Ploux O."/>
        </authorList>
    </citation>
    <scope>NUCLEOTIDE SEQUENCE [LARGE SCALE GENOMIC DNA]</scope>
    <source>
        <strain evidence="2">PP9</strain>
    </source>
</reference>
<sequence length="145" mass="16903">MAKIYLASPFFDVDGREEIVHVEKAEEVLRALGHTVFSPRESQLPEFEFGSFEWRTFVFKNDMEHIKWADMIFGIIGENYDDTGTAWELGYAYAMGKPVLLFNPKGEIINLMITDSLHAYFEDWNEVESYDFDTLPSKPYLKEVK</sequence>
<dbReference type="Pfam" id="PF05014">
    <property type="entry name" value="Nuc_deoxyrib_tr"/>
    <property type="match status" value="1"/>
</dbReference>
<dbReference type="Proteomes" id="UP000076021">
    <property type="component" value="Chromosome"/>
</dbReference>
<dbReference type="KEGG" id="rst:ATY39_07635"/>
<dbReference type="Gene3D" id="3.40.50.450">
    <property type="match status" value="1"/>
</dbReference>
<dbReference type="EMBL" id="CP014806">
    <property type="protein sequence ID" value="AMW99347.1"/>
    <property type="molecule type" value="Genomic_DNA"/>
</dbReference>
<dbReference type="SUPFAM" id="SSF52309">
    <property type="entry name" value="N-(deoxy)ribosyltransferase-like"/>
    <property type="match status" value="1"/>
</dbReference>
<name>A0A143HC47_9BACL</name>
<protein>
    <submittedName>
        <fullName evidence="1">Nucleoside 2-deoxyribosyltransferase</fullName>
    </submittedName>
</protein>
<organism evidence="1 2">
    <name type="scientific">Rummeliibacillus stabekisii</name>
    <dbReference type="NCBI Taxonomy" id="241244"/>
    <lineage>
        <taxon>Bacteria</taxon>
        <taxon>Bacillati</taxon>
        <taxon>Bacillota</taxon>
        <taxon>Bacilli</taxon>
        <taxon>Bacillales</taxon>
        <taxon>Caryophanaceae</taxon>
        <taxon>Rummeliibacillus</taxon>
    </lineage>
</organism>
<gene>
    <name evidence="1" type="ORF">ATY39_07635</name>
</gene>
<evidence type="ECO:0000313" key="1">
    <source>
        <dbReference type="EMBL" id="AMW99347.1"/>
    </source>
</evidence>